<dbReference type="Gene3D" id="2.30.130.30">
    <property type="entry name" value="Hypothetical protein"/>
    <property type="match status" value="1"/>
</dbReference>
<feature type="domain" description="ASCH" evidence="1">
    <location>
        <begin position="4"/>
        <end position="102"/>
    </location>
</feature>
<evidence type="ECO:0000313" key="2">
    <source>
        <dbReference type="EMBL" id="HEH36051.1"/>
    </source>
</evidence>
<dbReference type="SMART" id="SM01022">
    <property type="entry name" value="ASCH"/>
    <property type="match status" value="1"/>
</dbReference>
<dbReference type="Pfam" id="PF04266">
    <property type="entry name" value="ASCH"/>
    <property type="match status" value="1"/>
</dbReference>
<name>A0A7J2TLS3_ARCFL</name>
<dbReference type="EMBL" id="DSLA01000127">
    <property type="protein sequence ID" value="HEH36051.1"/>
    <property type="molecule type" value="Genomic_DNA"/>
</dbReference>
<gene>
    <name evidence="2" type="ORF">ENP88_07975</name>
</gene>
<dbReference type="SUPFAM" id="SSF88697">
    <property type="entry name" value="PUA domain-like"/>
    <property type="match status" value="1"/>
</dbReference>
<comment type="caution">
    <text evidence="2">The sequence shown here is derived from an EMBL/GenBank/DDBJ whole genome shotgun (WGS) entry which is preliminary data.</text>
</comment>
<protein>
    <submittedName>
        <fullName evidence="2">ASCH domain-containing protein</fullName>
    </submittedName>
</protein>
<dbReference type="InterPro" id="IPR007374">
    <property type="entry name" value="ASCH_domain"/>
</dbReference>
<organism evidence="2">
    <name type="scientific">Archaeoglobus fulgidus</name>
    <dbReference type="NCBI Taxonomy" id="2234"/>
    <lineage>
        <taxon>Archaea</taxon>
        <taxon>Methanobacteriati</taxon>
        <taxon>Methanobacteriota</taxon>
        <taxon>Archaeoglobi</taxon>
        <taxon>Archaeoglobales</taxon>
        <taxon>Archaeoglobaceae</taxon>
        <taxon>Archaeoglobus</taxon>
    </lineage>
</organism>
<reference evidence="2" key="1">
    <citation type="journal article" date="2020" name="mSystems">
        <title>Genome- and Community-Level Interaction Insights into Carbon Utilization and Element Cycling Functions of Hydrothermarchaeota in Hydrothermal Sediment.</title>
        <authorList>
            <person name="Zhou Z."/>
            <person name="Liu Y."/>
            <person name="Xu W."/>
            <person name="Pan J."/>
            <person name="Luo Z.H."/>
            <person name="Li M."/>
        </authorList>
    </citation>
    <scope>NUCLEOTIDE SEQUENCE [LARGE SCALE GENOMIC DNA]</scope>
    <source>
        <strain evidence="2">SpSt-26</strain>
    </source>
</reference>
<dbReference type="CDD" id="cd06552">
    <property type="entry name" value="ASCH_yqfb_like"/>
    <property type="match status" value="1"/>
</dbReference>
<dbReference type="AlphaFoldDB" id="A0A7J2TLS3"/>
<accession>A0A7J2TLS3</accession>
<dbReference type="InterPro" id="IPR015947">
    <property type="entry name" value="PUA-like_sf"/>
</dbReference>
<proteinExistence type="predicted"/>
<evidence type="ECO:0000259" key="1">
    <source>
        <dbReference type="SMART" id="SM01022"/>
    </source>
</evidence>
<sequence length="102" mass="11504">MERINFDPEFVPMILSGAKKTTIRRGIRSYPVGKAVELTVDNKTFALAKIKKVVVKRVSELSDEDAKSDGFSSREELLNALKRIYGDVNDSEFVTVVHFEVL</sequence>
<dbReference type="PANTHER" id="PTHR42250:SF1">
    <property type="entry name" value="ASCH DOMAIN-CONTAINING PROTEIN"/>
    <property type="match status" value="1"/>
</dbReference>
<dbReference type="PANTHER" id="PTHR42250">
    <property type="entry name" value="ASCH DOMAIN-CONTAINING PROTEIN"/>
    <property type="match status" value="1"/>
</dbReference>